<evidence type="ECO:0000313" key="2">
    <source>
        <dbReference type="Proteomes" id="UP000216345"/>
    </source>
</evidence>
<accession>A0A256FKR6</accession>
<name>A0A256FKR6_9HYPH</name>
<sequence length="43" mass="4867">MRRHFIEDILSEDGAGDEGISRSRVSQLFMESVNPSIRYVGLV</sequence>
<protein>
    <submittedName>
        <fullName evidence="1">Uncharacterized protein</fullName>
    </submittedName>
</protein>
<dbReference type="AlphaFoldDB" id="A0A256FKR6"/>
<dbReference type="EMBL" id="NNRK01000025">
    <property type="protein sequence ID" value="OYR15443.1"/>
    <property type="molecule type" value="Genomic_DNA"/>
</dbReference>
<proteinExistence type="predicted"/>
<evidence type="ECO:0000313" key="1">
    <source>
        <dbReference type="EMBL" id="OYR15443.1"/>
    </source>
</evidence>
<keyword evidence="2" id="KW-1185">Reference proteome</keyword>
<gene>
    <name evidence="1" type="ORF">CEV32_4715</name>
</gene>
<organism evidence="1 2">
    <name type="scientific">Brucella rhizosphaerae</name>
    <dbReference type="NCBI Taxonomy" id="571254"/>
    <lineage>
        <taxon>Bacteria</taxon>
        <taxon>Pseudomonadati</taxon>
        <taxon>Pseudomonadota</taxon>
        <taxon>Alphaproteobacteria</taxon>
        <taxon>Hyphomicrobiales</taxon>
        <taxon>Brucellaceae</taxon>
        <taxon>Brucella/Ochrobactrum group</taxon>
        <taxon>Brucella</taxon>
    </lineage>
</organism>
<dbReference type="Proteomes" id="UP000216345">
    <property type="component" value="Unassembled WGS sequence"/>
</dbReference>
<reference evidence="1 2" key="1">
    <citation type="submission" date="2017-07" db="EMBL/GenBank/DDBJ databases">
        <title>Phylogenetic study on the rhizospheric bacterium Ochrobactrum sp. A44.</title>
        <authorList>
            <person name="Krzyzanowska D.M."/>
            <person name="Ossowicki A."/>
            <person name="Rajewska M."/>
            <person name="Maciag T."/>
            <person name="Kaczynski Z."/>
            <person name="Czerwicka M."/>
            <person name="Jafra S."/>
        </authorList>
    </citation>
    <scope>NUCLEOTIDE SEQUENCE [LARGE SCALE GENOMIC DNA]</scope>
    <source>
        <strain evidence="1 2">PR17</strain>
    </source>
</reference>
<comment type="caution">
    <text evidence="1">The sequence shown here is derived from an EMBL/GenBank/DDBJ whole genome shotgun (WGS) entry which is preliminary data.</text>
</comment>